<accession>A0AAJ1X199</accession>
<feature type="transmembrane region" description="Helical" evidence="2">
    <location>
        <begin position="339"/>
        <end position="364"/>
    </location>
</feature>
<organism evidence="3 4">
    <name type="scientific">Nocardioides zeae</name>
    <dbReference type="NCBI Taxonomy" id="1457234"/>
    <lineage>
        <taxon>Bacteria</taxon>
        <taxon>Bacillati</taxon>
        <taxon>Actinomycetota</taxon>
        <taxon>Actinomycetes</taxon>
        <taxon>Propionibacteriales</taxon>
        <taxon>Nocardioidaceae</taxon>
        <taxon>Nocardioides</taxon>
    </lineage>
</organism>
<dbReference type="EMBL" id="JAUTAN010000001">
    <property type="protein sequence ID" value="MDQ1104676.1"/>
    <property type="molecule type" value="Genomic_DNA"/>
</dbReference>
<name>A0AAJ1X199_9ACTN</name>
<reference evidence="3" key="1">
    <citation type="submission" date="2023-07" db="EMBL/GenBank/DDBJ databases">
        <title>Functional and genomic diversity of the sorghum phyllosphere microbiome.</title>
        <authorList>
            <person name="Shade A."/>
        </authorList>
    </citation>
    <scope>NUCLEOTIDE SEQUENCE</scope>
    <source>
        <strain evidence="3">SORGH_AS_1067</strain>
    </source>
</reference>
<evidence type="ECO:0000313" key="4">
    <source>
        <dbReference type="Proteomes" id="UP001239215"/>
    </source>
</evidence>
<feature type="compositionally biased region" description="Low complexity" evidence="1">
    <location>
        <begin position="54"/>
        <end position="72"/>
    </location>
</feature>
<feature type="transmembrane region" description="Helical" evidence="2">
    <location>
        <begin position="204"/>
        <end position="231"/>
    </location>
</feature>
<feature type="transmembrane region" description="Helical" evidence="2">
    <location>
        <begin position="111"/>
        <end position="132"/>
    </location>
</feature>
<comment type="caution">
    <text evidence="3">The sequence shown here is derived from an EMBL/GenBank/DDBJ whole genome shotgun (WGS) entry which is preliminary data.</text>
</comment>
<protein>
    <recommendedName>
        <fullName evidence="5">Glycerophosphoryl diester phosphodiesterase membrane domain-containing protein</fullName>
    </recommendedName>
</protein>
<feature type="transmembrane region" description="Helical" evidence="2">
    <location>
        <begin position="237"/>
        <end position="260"/>
    </location>
</feature>
<feature type="transmembrane region" description="Helical" evidence="2">
    <location>
        <begin position="296"/>
        <end position="319"/>
    </location>
</feature>
<keyword evidence="2" id="KW-0472">Membrane</keyword>
<evidence type="ECO:0008006" key="5">
    <source>
        <dbReference type="Google" id="ProtNLM"/>
    </source>
</evidence>
<keyword evidence="2" id="KW-0812">Transmembrane</keyword>
<dbReference type="Proteomes" id="UP001239215">
    <property type="component" value="Unassembled WGS sequence"/>
</dbReference>
<gene>
    <name evidence="3" type="ORF">QE405_001960</name>
</gene>
<sequence>MPDDHGEGQTALPAPSDGGTMTGTQDAPDVAPGPAPGLPPGSTGPVSRRPSPYAAELAHLLGPGAPAAPGAPDRGPVLDPQPGPVPLRPLGLGDVLDAALTIVRRAPGPTVGPGLVVAALALLVPTALVALVDGLGGRLPRGDGASASVAALLESGVVVVANGALSFIGTVLLTGVVAHVVHAAATGHLLSLEEAWRRTRGRRWAMLGASVGLTLVLGVLLAAAAAAAVAVGAVVDVGLFLLLCLLGVPLLLVAASWFAVRLTVYVVPAIALERTGVVAGVRRGFRLSRGGFLRTWGVLVLASIVAGVATTLLAVPLFLLGELAPGAGGGAGEVVATVALVAAAVVPPALAAPYLAAVIAVLYLDRRIRTEGYDVTLRAEGSR</sequence>
<evidence type="ECO:0000256" key="1">
    <source>
        <dbReference type="SAM" id="MobiDB-lite"/>
    </source>
</evidence>
<dbReference type="RefSeq" id="WP_307200218.1">
    <property type="nucleotide sequence ID" value="NZ_JAUTAN010000001.1"/>
</dbReference>
<dbReference type="AlphaFoldDB" id="A0AAJ1X199"/>
<evidence type="ECO:0000313" key="3">
    <source>
        <dbReference type="EMBL" id="MDQ1104676.1"/>
    </source>
</evidence>
<proteinExistence type="predicted"/>
<evidence type="ECO:0000256" key="2">
    <source>
        <dbReference type="SAM" id="Phobius"/>
    </source>
</evidence>
<feature type="region of interest" description="Disordered" evidence="1">
    <location>
        <begin position="1"/>
        <end position="89"/>
    </location>
</feature>
<keyword evidence="2" id="KW-1133">Transmembrane helix</keyword>